<dbReference type="InterPro" id="IPR029052">
    <property type="entry name" value="Metallo-depent_PP-like"/>
</dbReference>
<protein>
    <recommendedName>
        <fullName evidence="2">Calcineurin-like phosphoesterase domain-containing protein</fullName>
    </recommendedName>
</protein>
<accession>A0A0F9AME3</accession>
<proteinExistence type="predicted"/>
<evidence type="ECO:0008006" key="2">
    <source>
        <dbReference type="Google" id="ProtNLM"/>
    </source>
</evidence>
<sequence length="181" mass="21788">MAYAKRWCNYDQCCEFAPRSWNQIYCVECRCKRKVENERKRADEVASFEQPREYVTLKIPRARDGYKVLIINDTQIPFQDVKTLNAVEKFWGDFRPNLELYNGDIMDFYSISNFDKNPSRRFRFQDEVDVTYKWLFSRCAANPGARRILVEGNHEDRIRRWLWKYGQDMSGLRALELENLL</sequence>
<organism evidence="1">
    <name type="scientific">marine sediment metagenome</name>
    <dbReference type="NCBI Taxonomy" id="412755"/>
    <lineage>
        <taxon>unclassified sequences</taxon>
        <taxon>metagenomes</taxon>
        <taxon>ecological metagenomes</taxon>
    </lineage>
</organism>
<gene>
    <name evidence="1" type="ORF">LCGC14_2632450</name>
</gene>
<dbReference type="EMBL" id="LAZR01045193">
    <property type="protein sequence ID" value="KKK99465.1"/>
    <property type="molecule type" value="Genomic_DNA"/>
</dbReference>
<reference evidence="1" key="1">
    <citation type="journal article" date="2015" name="Nature">
        <title>Complex archaea that bridge the gap between prokaryotes and eukaryotes.</title>
        <authorList>
            <person name="Spang A."/>
            <person name="Saw J.H."/>
            <person name="Jorgensen S.L."/>
            <person name="Zaremba-Niedzwiedzka K."/>
            <person name="Martijn J."/>
            <person name="Lind A.E."/>
            <person name="van Eijk R."/>
            <person name="Schleper C."/>
            <person name="Guy L."/>
            <person name="Ettema T.J."/>
        </authorList>
    </citation>
    <scope>NUCLEOTIDE SEQUENCE</scope>
</reference>
<feature type="non-terminal residue" evidence="1">
    <location>
        <position position="181"/>
    </location>
</feature>
<comment type="caution">
    <text evidence="1">The sequence shown here is derived from an EMBL/GenBank/DDBJ whole genome shotgun (WGS) entry which is preliminary data.</text>
</comment>
<dbReference type="AlphaFoldDB" id="A0A0F9AME3"/>
<name>A0A0F9AME3_9ZZZZ</name>
<dbReference type="SUPFAM" id="SSF56300">
    <property type="entry name" value="Metallo-dependent phosphatases"/>
    <property type="match status" value="1"/>
</dbReference>
<evidence type="ECO:0000313" key="1">
    <source>
        <dbReference type="EMBL" id="KKK99465.1"/>
    </source>
</evidence>